<comment type="caution">
    <text evidence="1">The sequence shown here is derived from an EMBL/GenBank/DDBJ whole genome shotgun (WGS) entry which is preliminary data.</text>
</comment>
<evidence type="ECO:0000313" key="2">
    <source>
        <dbReference type="Proteomes" id="UP001165498"/>
    </source>
</evidence>
<keyword evidence="2" id="KW-1185">Reference proteome</keyword>
<gene>
    <name evidence="1" type="ORF">NM961_23695</name>
</gene>
<dbReference type="RefSeq" id="WP_255916899.1">
    <property type="nucleotide sequence ID" value="NZ_JANFQO010000055.1"/>
</dbReference>
<evidence type="ECO:0000313" key="1">
    <source>
        <dbReference type="EMBL" id="MCQ4167718.1"/>
    </source>
</evidence>
<dbReference type="Proteomes" id="UP001165498">
    <property type="component" value="Unassembled WGS sequence"/>
</dbReference>
<accession>A0ABT1QZM8</accession>
<protein>
    <submittedName>
        <fullName evidence="1">Uncharacterized protein</fullName>
    </submittedName>
</protein>
<organism evidence="1 2">
    <name type="scientific">Tahibacter harae</name>
    <dbReference type="NCBI Taxonomy" id="2963937"/>
    <lineage>
        <taxon>Bacteria</taxon>
        <taxon>Pseudomonadati</taxon>
        <taxon>Pseudomonadota</taxon>
        <taxon>Gammaproteobacteria</taxon>
        <taxon>Lysobacterales</taxon>
        <taxon>Rhodanobacteraceae</taxon>
        <taxon>Tahibacter</taxon>
    </lineage>
</organism>
<feature type="non-terminal residue" evidence="1">
    <location>
        <position position="115"/>
    </location>
</feature>
<reference evidence="1" key="1">
    <citation type="submission" date="2022-07" db="EMBL/GenBank/DDBJ databases">
        <title>Tahibacter sp., a new gammaproteobacterium isolated from the silt sample collected at pig farm.</title>
        <authorList>
            <person name="Chen H."/>
        </authorList>
    </citation>
    <scope>NUCLEOTIDE SEQUENCE</scope>
    <source>
        <strain evidence="1">P2K</strain>
    </source>
</reference>
<dbReference type="EMBL" id="JANFQO010000055">
    <property type="protein sequence ID" value="MCQ4167718.1"/>
    <property type="molecule type" value="Genomic_DNA"/>
</dbReference>
<proteinExistence type="predicted"/>
<sequence>MYGQIHGAENLRVHDLPGQLDFGDTACRNGEILTEIQAGGFYKALCAIQRRYSDPVTAFRRIGLGAQSDLRTKVLAMGEPELPPHMTMPHQIRIHDHAEHLVVAGAVGVLHLHGH</sequence>
<name>A0ABT1QZM8_9GAMM</name>